<feature type="compositionally biased region" description="Basic and acidic residues" evidence="4">
    <location>
        <begin position="129"/>
        <end position="141"/>
    </location>
</feature>
<dbReference type="InterPro" id="IPR037189">
    <property type="entry name" value="HBS1-like_N_sf"/>
</dbReference>
<dbReference type="InterPro" id="IPR009001">
    <property type="entry name" value="Transl_elong_EF1A/Init_IF2_C"/>
</dbReference>
<dbReference type="InterPro" id="IPR050100">
    <property type="entry name" value="TRAFAC_GTPase_members"/>
</dbReference>
<evidence type="ECO:0000256" key="1">
    <source>
        <dbReference type="ARBA" id="ARBA00007249"/>
    </source>
</evidence>
<evidence type="ECO:0000313" key="7">
    <source>
        <dbReference type="Proteomes" id="UP001164746"/>
    </source>
</evidence>
<dbReference type="PROSITE" id="PS51722">
    <property type="entry name" value="G_TR_2"/>
    <property type="match status" value="1"/>
</dbReference>
<sequence>MNVVGTNAEVCCFCRNKSERIKYYDEDESYGHSVEDNYCVSPGTAAQFTFNREKDVALSHYMDEQGGIPEEDEPEEGEETLHGSHDYTRPTLSSIDEARLNSCLEDVRNVLGESVPDSMMLKKPQSHNGSRDKTGETDHKSKGLSLNDLAQAHQRMSPVAQISECSAKPSEGTPSKQASLEDLAKAHQDLAKAHGVDKGPSGGKTKSVTIDRQPLSHTGSLLSGDIFKNKSDKAQMMLSLSNLVQKHAAKTEDKRTGEIVLTKQSSNRGSFEQKMSIDKLGSQTSSGLSLADLVKNKQMTSKASVDQNKKSQENKSEKNVEHAEQTDNGNVENLKDKHGSSDNSAPAKPQLELDFPTEPPTVILKEPRKPLTSVPQPKIIEPYLSQPTVVKSMSPQRTPKGKNRTAELAPLAAKAKNDNKVALTKDAKAVSSESKDKRTDTLDVEKSASSEKIENKDQLATPKKERFIPPLPRSSSKSKYEKYDLKEEYKKRQGGKDMLNMVVIGHVDAGKSTLMGHVLYQLGSVNQRVMHKYEQESKKLGKSSFAYAWVLDETEEERARGVTMDIAQTKFETPHKIITLLDAPGHKDFIPNMITGTAQADVAILVVNATKGEFETGFESGGQTREHALLARSLGVHQLIVAVNKMDTVGWDPARYDDIVRKLGLFLKQAGFREGDTNFVPVSGLGGENLAKPIKEPKLAAWYKGLNLLEQIDKFKPVPRAVDRPVRIMVSDVFKGQQGSGLTAAGKVVSGSVQIGDRLAVMPAAEYCIVKSITNNEEAVNFAFSGDHVIVGVAGIDITNIVVIFHYQTVTEPAIVKKLVSHLNKSTGEVIKNKPKCLMKNSSAVVEIEFEFPLCVELYKDNKEMGRFMLRSGGHTIAAGLIEEVLKTKAGEGVKKGGEGAESQGAMGN</sequence>
<dbReference type="Gene3D" id="2.40.30.10">
    <property type="entry name" value="Translation factors"/>
    <property type="match status" value="2"/>
</dbReference>
<name>A0ABY7FVP4_MYAAR</name>
<evidence type="ECO:0000256" key="3">
    <source>
        <dbReference type="ARBA" id="ARBA00023134"/>
    </source>
</evidence>
<keyword evidence="3" id="KW-0342">GTP-binding</keyword>
<dbReference type="InterPro" id="IPR009000">
    <property type="entry name" value="Transl_B-barrel_sf"/>
</dbReference>
<dbReference type="Gene3D" id="1.10.8.10">
    <property type="entry name" value="DNA helicase RuvA subunit, C-terminal domain"/>
    <property type="match status" value="1"/>
</dbReference>
<proteinExistence type="inferred from homology"/>
<dbReference type="InterPro" id="IPR054696">
    <property type="entry name" value="GTP-eEF1A_C"/>
</dbReference>
<feature type="domain" description="Tr-type G" evidence="5">
    <location>
        <begin position="496"/>
        <end position="720"/>
    </location>
</feature>
<protein>
    <submittedName>
        <fullName evidence="6">HBS1L-like protein</fullName>
    </submittedName>
</protein>
<feature type="region of interest" description="Disordered" evidence="4">
    <location>
        <begin position="65"/>
        <end position="90"/>
    </location>
</feature>
<dbReference type="Proteomes" id="UP001164746">
    <property type="component" value="Chromosome 13"/>
</dbReference>
<gene>
    <name evidence="6" type="ORF">MAR_036915</name>
</gene>
<dbReference type="SUPFAM" id="SSF52540">
    <property type="entry name" value="P-loop containing nucleoside triphosphate hydrolases"/>
    <property type="match status" value="1"/>
</dbReference>
<dbReference type="CDD" id="cd04093">
    <property type="entry name" value="HBS1_C_III"/>
    <property type="match status" value="1"/>
</dbReference>
<dbReference type="Pfam" id="PF22594">
    <property type="entry name" value="GTP-eEF1A_C"/>
    <property type="match status" value="1"/>
</dbReference>
<feature type="region of interest" description="Disordered" evidence="4">
    <location>
        <begin position="114"/>
        <end position="178"/>
    </location>
</feature>
<feature type="compositionally biased region" description="Basic and acidic residues" evidence="4">
    <location>
        <begin position="307"/>
        <end position="325"/>
    </location>
</feature>
<evidence type="ECO:0000313" key="6">
    <source>
        <dbReference type="EMBL" id="WAR23246.1"/>
    </source>
</evidence>
<feature type="compositionally biased region" description="Basic and acidic residues" evidence="4">
    <location>
        <begin position="424"/>
        <end position="467"/>
    </location>
</feature>
<feature type="compositionally biased region" description="Acidic residues" evidence="4">
    <location>
        <begin position="69"/>
        <end position="78"/>
    </location>
</feature>
<dbReference type="CDD" id="cd01883">
    <property type="entry name" value="EF1_alpha"/>
    <property type="match status" value="1"/>
</dbReference>
<accession>A0ABY7FVP4</accession>
<dbReference type="SUPFAM" id="SSF50447">
    <property type="entry name" value="Translation proteins"/>
    <property type="match status" value="1"/>
</dbReference>
<evidence type="ECO:0000256" key="4">
    <source>
        <dbReference type="SAM" id="MobiDB-lite"/>
    </source>
</evidence>
<feature type="region of interest" description="Disordered" evidence="4">
    <location>
        <begin position="424"/>
        <end position="479"/>
    </location>
</feature>
<dbReference type="Pfam" id="PF00009">
    <property type="entry name" value="GTP_EFTU"/>
    <property type="match status" value="1"/>
</dbReference>
<keyword evidence="7" id="KW-1185">Reference proteome</keyword>
<reference evidence="6" key="1">
    <citation type="submission" date="2022-11" db="EMBL/GenBank/DDBJ databases">
        <title>Centuries of genome instability and evolution in soft-shell clam transmissible cancer (bioRxiv).</title>
        <authorList>
            <person name="Hart S.F.M."/>
            <person name="Yonemitsu M.A."/>
            <person name="Giersch R.M."/>
            <person name="Beal B.F."/>
            <person name="Arriagada G."/>
            <person name="Davis B.W."/>
            <person name="Ostrander E.A."/>
            <person name="Goff S.P."/>
            <person name="Metzger M.J."/>
        </authorList>
    </citation>
    <scope>NUCLEOTIDE SEQUENCE</scope>
    <source>
        <strain evidence="6">MELC-2E11</strain>
        <tissue evidence="6">Siphon/mantle</tissue>
    </source>
</reference>
<evidence type="ECO:0000259" key="5">
    <source>
        <dbReference type="PROSITE" id="PS51722"/>
    </source>
</evidence>
<dbReference type="SUPFAM" id="SSF50465">
    <property type="entry name" value="EF-Tu/eEF-1alpha/eIF2-gamma C-terminal domain"/>
    <property type="match status" value="1"/>
</dbReference>
<comment type="similarity">
    <text evidence="1">Belongs to the TRAFAC class translation factor GTPase superfamily. Classic translation factor GTPase family. EF-Tu/EF-1A subfamily.</text>
</comment>
<feature type="compositionally biased region" description="Basic and acidic residues" evidence="4">
    <location>
        <begin position="79"/>
        <end position="88"/>
    </location>
</feature>
<dbReference type="Gene3D" id="3.40.50.300">
    <property type="entry name" value="P-loop containing nucleotide triphosphate hydrolases"/>
    <property type="match status" value="1"/>
</dbReference>
<dbReference type="PANTHER" id="PTHR23115">
    <property type="entry name" value="TRANSLATION FACTOR"/>
    <property type="match status" value="1"/>
</dbReference>
<dbReference type="SUPFAM" id="SSF109732">
    <property type="entry name" value="HBS1-like domain"/>
    <property type="match status" value="1"/>
</dbReference>
<feature type="region of interest" description="Disordered" evidence="4">
    <location>
        <begin position="249"/>
        <end position="405"/>
    </location>
</feature>
<feature type="compositionally biased region" description="Polar residues" evidence="4">
    <location>
        <begin position="385"/>
        <end position="397"/>
    </location>
</feature>
<dbReference type="CDD" id="cd16267">
    <property type="entry name" value="HBS1-like_II"/>
    <property type="match status" value="1"/>
</dbReference>
<dbReference type="InterPro" id="IPR000795">
    <property type="entry name" value="T_Tr_GTP-bd_dom"/>
</dbReference>
<dbReference type="InterPro" id="IPR027417">
    <property type="entry name" value="P-loop_NTPase"/>
</dbReference>
<feature type="compositionally biased region" description="Polar residues" evidence="4">
    <location>
        <begin position="297"/>
        <end position="306"/>
    </location>
</feature>
<organism evidence="6 7">
    <name type="scientific">Mya arenaria</name>
    <name type="common">Soft-shell clam</name>
    <dbReference type="NCBI Taxonomy" id="6604"/>
    <lineage>
        <taxon>Eukaryota</taxon>
        <taxon>Metazoa</taxon>
        <taxon>Spiralia</taxon>
        <taxon>Lophotrochozoa</taxon>
        <taxon>Mollusca</taxon>
        <taxon>Bivalvia</taxon>
        <taxon>Autobranchia</taxon>
        <taxon>Heteroconchia</taxon>
        <taxon>Euheterodonta</taxon>
        <taxon>Imparidentia</taxon>
        <taxon>Neoheterodontei</taxon>
        <taxon>Myida</taxon>
        <taxon>Myoidea</taxon>
        <taxon>Myidae</taxon>
        <taxon>Mya</taxon>
    </lineage>
</organism>
<keyword evidence="2" id="KW-0547">Nucleotide-binding</keyword>
<dbReference type="EMBL" id="CP111024">
    <property type="protein sequence ID" value="WAR23246.1"/>
    <property type="molecule type" value="Genomic_DNA"/>
</dbReference>
<evidence type="ECO:0000256" key="2">
    <source>
        <dbReference type="ARBA" id="ARBA00022741"/>
    </source>
</evidence>
<dbReference type="PRINTS" id="PR00315">
    <property type="entry name" value="ELONGATNFCT"/>
</dbReference>